<protein>
    <submittedName>
        <fullName evidence="2">Uncharacterized protein</fullName>
    </submittedName>
</protein>
<dbReference type="EMBL" id="JBBWUH010000001">
    <property type="protein sequence ID" value="KAK8178039.1"/>
    <property type="molecule type" value="Genomic_DNA"/>
</dbReference>
<accession>A0ABR1Y912</accession>
<organism evidence="2 3">
    <name type="scientific">Phyllosticta citrichinensis</name>
    <dbReference type="NCBI Taxonomy" id="1130410"/>
    <lineage>
        <taxon>Eukaryota</taxon>
        <taxon>Fungi</taxon>
        <taxon>Dikarya</taxon>
        <taxon>Ascomycota</taxon>
        <taxon>Pezizomycotina</taxon>
        <taxon>Dothideomycetes</taxon>
        <taxon>Dothideomycetes incertae sedis</taxon>
        <taxon>Botryosphaeriales</taxon>
        <taxon>Phyllostictaceae</taxon>
        <taxon>Phyllosticta</taxon>
    </lineage>
</organism>
<gene>
    <name evidence="2" type="ORF">IWX90DRAFT_40791</name>
</gene>
<evidence type="ECO:0000313" key="2">
    <source>
        <dbReference type="EMBL" id="KAK8178039.1"/>
    </source>
</evidence>
<comment type="caution">
    <text evidence="2">The sequence shown here is derived from an EMBL/GenBank/DDBJ whole genome shotgun (WGS) entry which is preliminary data.</text>
</comment>
<name>A0ABR1Y912_9PEZI</name>
<proteinExistence type="predicted"/>
<feature type="region of interest" description="Disordered" evidence="1">
    <location>
        <begin position="1"/>
        <end position="66"/>
    </location>
</feature>
<dbReference type="Proteomes" id="UP001456524">
    <property type="component" value="Unassembled WGS sequence"/>
</dbReference>
<feature type="compositionally biased region" description="Basic and acidic residues" evidence="1">
    <location>
        <begin position="1"/>
        <end position="11"/>
    </location>
</feature>
<reference evidence="2 3" key="1">
    <citation type="journal article" date="2022" name="G3 (Bethesda)">
        <title>Enemy or ally: a genomic approach to elucidate the lifestyle of Phyllosticta citrichinaensis.</title>
        <authorList>
            <person name="Buijs V.A."/>
            <person name="Groenewald J.Z."/>
            <person name="Haridas S."/>
            <person name="LaButti K.M."/>
            <person name="Lipzen A."/>
            <person name="Martin F.M."/>
            <person name="Barry K."/>
            <person name="Grigoriev I.V."/>
            <person name="Crous P.W."/>
            <person name="Seidl M.F."/>
        </authorList>
    </citation>
    <scope>NUCLEOTIDE SEQUENCE [LARGE SCALE GENOMIC DNA]</scope>
    <source>
        <strain evidence="2 3">CBS 129764</strain>
    </source>
</reference>
<evidence type="ECO:0000313" key="3">
    <source>
        <dbReference type="Proteomes" id="UP001456524"/>
    </source>
</evidence>
<sequence length="251" mass="27674">MLAGQRRESRGVDSGAIRDYSAGELHISGQPCGTGRDRRGVVLEASTNESGPPGPEPHPRASSNRTSTHMNLHEENVLRDPSFHCPLFAQRFRGSAICNCAASYPENNGPTGKSLTPTIKKMSIHRICFEPDDRLTPSAQKSKFDGRSWTRVVDSRLAGRVNLPCTHMSDFCDAKPSEKDPQLGLRSERARDAPGTWKRVVADRRFPTKASLSQTLLRRDHGHDSCTTRSTISTHTSFPPLILSIWRSSGS</sequence>
<keyword evidence="3" id="KW-1185">Reference proteome</keyword>
<evidence type="ECO:0000256" key="1">
    <source>
        <dbReference type="SAM" id="MobiDB-lite"/>
    </source>
</evidence>